<name>A0A1C6VHY6_9ACTN</name>
<keyword evidence="1" id="KW-1133">Transmembrane helix</keyword>
<proteinExistence type="predicted"/>
<sequence length="217" mass="23355">MAFGIMRNHLAARRIRPGNGEPLPRFRWWQLLSRSVRTLTLRAPDGTVSTYAVDVRQLGDRDDGAVRARLYLDGALLSFSTVPARFPVPGGHIEVAVNTFGLRRCHYVRADGTQSQLVPHPASAEGRRARLHQTHPGVSRLIGVVSALLVLVGFGVAMPQLVATLSHVPPVADSLGTFELPVRIPLAVNIAAGAAAVAGSAERALRLRTNWLDSLAS</sequence>
<gene>
    <name evidence="2" type="ORF">GA0070617_5834</name>
</gene>
<dbReference type="Proteomes" id="UP000198937">
    <property type="component" value="Unassembled WGS sequence"/>
</dbReference>
<evidence type="ECO:0000256" key="1">
    <source>
        <dbReference type="SAM" id="Phobius"/>
    </source>
</evidence>
<organism evidence="2 3">
    <name type="scientific">Micromonospora yangpuensis</name>
    <dbReference type="NCBI Taxonomy" id="683228"/>
    <lineage>
        <taxon>Bacteria</taxon>
        <taxon>Bacillati</taxon>
        <taxon>Actinomycetota</taxon>
        <taxon>Actinomycetes</taxon>
        <taxon>Micromonosporales</taxon>
        <taxon>Micromonosporaceae</taxon>
        <taxon>Micromonospora</taxon>
    </lineage>
</organism>
<feature type="transmembrane region" description="Helical" evidence="1">
    <location>
        <begin position="137"/>
        <end position="162"/>
    </location>
</feature>
<accession>A0A1C6VHY6</accession>
<dbReference type="STRING" id="683228.GA0070617_5834"/>
<feature type="transmembrane region" description="Helical" evidence="1">
    <location>
        <begin position="182"/>
        <end position="201"/>
    </location>
</feature>
<evidence type="ECO:0000313" key="2">
    <source>
        <dbReference type="EMBL" id="SCL65674.1"/>
    </source>
</evidence>
<keyword evidence="1" id="KW-0472">Membrane</keyword>
<dbReference type="AlphaFoldDB" id="A0A1C6VHY6"/>
<dbReference type="EMBL" id="FMIA01000002">
    <property type="protein sequence ID" value="SCL65674.1"/>
    <property type="molecule type" value="Genomic_DNA"/>
</dbReference>
<keyword evidence="3" id="KW-1185">Reference proteome</keyword>
<evidence type="ECO:0000313" key="3">
    <source>
        <dbReference type="Proteomes" id="UP000198937"/>
    </source>
</evidence>
<protein>
    <submittedName>
        <fullName evidence="2">Uncharacterized protein</fullName>
    </submittedName>
</protein>
<keyword evidence="1" id="KW-0812">Transmembrane</keyword>
<reference evidence="3" key="1">
    <citation type="submission" date="2016-06" db="EMBL/GenBank/DDBJ databases">
        <authorList>
            <person name="Varghese N."/>
            <person name="Submissions Spin"/>
        </authorList>
    </citation>
    <scope>NUCLEOTIDE SEQUENCE [LARGE SCALE GENOMIC DNA]</scope>
    <source>
        <strain evidence="3">DSM 45577</strain>
    </source>
</reference>